<evidence type="ECO:0000256" key="1">
    <source>
        <dbReference type="SAM" id="SignalP"/>
    </source>
</evidence>
<dbReference type="EMBL" id="JARKHS020002205">
    <property type="protein sequence ID" value="KAK8787016.1"/>
    <property type="molecule type" value="Genomic_DNA"/>
</dbReference>
<proteinExistence type="predicted"/>
<feature type="signal peptide" evidence="1">
    <location>
        <begin position="1"/>
        <end position="25"/>
    </location>
</feature>
<evidence type="ECO:0008006" key="4">
    <source>
        <dbReference type="Google" id="ProtNLM"/>
    </source>
</evidence>
<sequence>MPAVCERRRLALLAIRIALLLIVRRRQERRRRRRPRWWVRPVFVARRQEGLYHTAMQRMREGDHELFRKFFRMTPVLFDEVLRFVLPDLTRQHVVREPLEPGERLAIALSYLASGQDICNVALAFRVGIETARRCIHETCRAIWERLKDHFMQTPTKAQWEEIARDFALRWQFPNCLGAVDGKHVAIVCPPNSGSKFYNYKGSYSVVLMAVVDNAVLRTPLESQRPGGASYCALSLCTRVMWTTLSRLPASSTTS</sequence>
<organism evidence="2 3">
    <name type="scientific">Amblyomma americanum</name>
    <name type="common">Lone star tick</name>
    <dbReference type="NCBI Taxonomy" id="6943"/>
    <lineage>
        <taxon>Eukaryota</taxon>
        <taxon>Metazoa</taxon>
        <taxon>Ecdysozoa</taxon>
        <taxon>Arthropoda</taxon>
        <taxon>Chelicerata</taxon>
        <taxon>Arachnida</taxon>
        <taxon>Acari</taxon>
        <taxon>Parasitiformes</taxon>
        <taxon>Ixodida</taxon>
        <taxon>Ixodoidea</taxon>
        <taxon>Ixodidae</taxon>
        <taxon>Amblyomminae</taxon>
        <taxon>Amblyomma</taxon>
    </lineage>
</organism>
<reference evidence="2 3" key="1">
    <citation type="journal article" date="2023" name="Arcadia Sci">
        <title>De novo assembly of a long-read Amblyomma americanum tick genome.</title>
        <authorList>
            <person name="Chou S."/>
            <person name="Poskanzer K.E."/>
            <person name="Rollins M."/>
            <person name="Thuy-Boun P.S."/>
        </authorList>
    </citation>
    <scope>NUCLEOTIDE SEQUENCE [LARGE SCALE GENOMIC DNA]</scope>
    <source>
        <strain evidence="2">F_SG_1</strain>
        <tissue evidence="2">Salivary glands</tissue>
    </source>
</reference>
<dbReference type="PANTHER" id="PTHR22930">
    <property type="match status" value="1"/>
</dbReference>
<protein>
    <recommendedName>
        <fullName evidence="4">DDE Tnp4 domain-containing protein</fullName>
    </recommendedName>
</protein>
<name>A0AAQ4FIX9_AMBAM</name>
<evidence type="ECO:0000313" key="3">
    <source>
        <dbReference type="Proteomes" id="UP001321473"/>
    </source>
</evidence>
<gene>
    <name evidence="2" type="ORF">V5799_023206</name>
</gene>
<dbReference type="InterPro" id="IPR045249">
    <property type="entry name" value="HARBI1-like"/>
</dbReference>
<keyword evidence="1" id="KW-0732">Signal</keyword>
<keyword evidence="3" id="KW-1185">Reference proteome</keyword>
<dbReference type="Proteomes" id="UP001321473">
    <property type="component" value="Unassembled WGS sequence"/>
</dbReference>
<evidence type="ECO:0000313" key="2">
    <source>
        <dbReference type="EMBL" id="KAK8787016.1"/>
    </source>
</evidence>
<feature type="chain" id="PRO_5043039790" description="DDE Tnp4 domain-containing protein" evidence="1">
    <location>
        <begin position="26"/>
        <end position="255"/>
    </location>
</feature>
<dbReference type="PANTHER" id="PTHR22930:SF269">
    <property type="entry name" value="NUCLEASE HARBI1-LIKE PROTEIN"/>
    <property type="match status" value="1"/>
</dbReference>
<dbReference type="AlphaFoldDB" id="A0AAQ4FIX9"/>
<accession>A0AAQ4FIX9</accession>
<comment type="caution">
    <text evidence="2">The sequence shown here is derived from an EMBL/GenBank/DDBJ whole genome shotgun (WGS) entry which is preliminary data.</text>
</comment>